<sequence>MDEKRSRLKESGRELAVSWALCAVCLIGHVAHFLGAKASWMHAFHSTGFHLSLSLFTLLGPGRQLIFEGVKNLFKGAPNMNTLVGLGALSSFAVSSLAVLIPKLVSLDTYSYLCSLWISTFVHSKRIKMEPRGCKKPGYLIRNDEEFYKTNMAAEGWRAFFEEPVMLIAFVLLGRNLEQRAKIKATSDMTGLLSSLPSQARLMVDDSIVEVPCSSLSVGDQIVVLPGDRVPADGIVRAGRSTIDESSFTGEPMPVTKEPGSQVAAGSINLNGTLTIEVRRPGGETAMGDIVRLVEEAQSREAPVQRLAD</sequence>
<dbReference type="GO" id="GO:0005507">
    <property type="term" value="F:copper ion binding"/>
    <property type="evidence" value="ECO:0007669"/>
    <property type="project" value="TreeGrafter"/>
</dbReference>
<evidence type="ECO:0000256" key="7">
    <source>
        <dbReference type="SAM" id="Phobius"/>
    </source>
</evidence>
<keyword evidence="3" id="KW-0479">Metal-binding</keyword>
<dbReference type="SUPFAM" id="SSF81653">
    <property type="entry name" value="Calcium ATPase, transduction domain A"/>
    <property type="match status" value="1"/>
</dbReference>
<dbReference type="Proteomes" id="UP000593575">
    <property type="component" value="Unassembled WGS sequence"/>
</dbReference>
<evidence type="ECO:0000256" key="2">
    <source>
        <dbReference type="ARBA" id="ARBA00022692"/>
    </source>
</evidence>
<keyword evidence="10" id="KW-1185">Reference proteome</keyword>
<keyword evidence="6 7" id="KW-0472">Membrane</keyword>
<dbReference type="AlphaFoldDB" id="A0A7J9J3P3"/>
<reference evidence="9 10" key="1">
    <citation type="journal article" date="2019" name="Genome Biol. Evol.">
        <title>Insights into the evolution of the New World diploid cottons (Gossypium, subgenus Houzingenia) based on genome sequencing.</title>
        <authorList>
            <person name="Grover C.E."/>
            <person name="Arick M.A. 2nd"/>
            <person name="Thrash A."/>
            <person name="Conover J.L."/>
            <person name="Sanders W.S."/>
            <person name="Peterson D.G."/>
            <person name="Frelichowski J.E."/>
            <person name="Scheffler J.A."/>
            <person name="Scheffler B.E."/>
            <person name="Wendel J.F."/>
        </authorList>
    </citation>
    <scope>NUCLEOTIDE SEQUENCE [LARGE SCALE GENOMIC DNA]</scope>
    <source>
        <strain evidence="9">6</strain>
        <tissue evidence="9">Leaf</tissue>
    </source>
</reference>
<feature type="transmembrane region" description="Helical" evidence="7">
    <location>
        <begin position="15"/>
        <end position="34"/>
    </location>
</feature>
<name>A0A7J9J3P3_9ROSI</name>
<dbReference type="InterPro" id="IPR059000">
    <property type="entry name" value="ATPase_P-type_domA"/>
</dbReference>
<keyword evidence="2 7" id="KW-0812">Transmembrane</keyword>
<dbReference type="GO" id="GO:0043682">
    <property type="term" value="F:P-type divalent copper transporter activity"/>
    <property type="evidence" value="ECO:0007669"/>
    <property type="project" value="TreeGrafter"/>
</dbReference>
<dbReference type="Gene3D" id="2.70.150.10">
    <property type="entry name" value="Calcium-transporting ATPase, cytoplasmic transduction domain A"/>
    <property type="match status" value="1"/>
</dbReference>
<dbReference type="InterPro" id="IPR008250">
    <property type="entry name" value="ATPase_P-typ_transduc_dom_A_sf"/>
</dbReference>
<dbReference type="PANTHER" id="PTHR43520:SF22">
    <property type="entry name" value="COPPER-TRANSPORTING ATPASE PAA1, CHLOROPLASTIC"/>
    <property type="match status" value="1"/>
</dbReference>
<feature type="non-terminal residue" evidence="9">
    <location>
        <position position="309"/>
    </location>
</feature>
<evidence type="ECO:0000313" key="9">
    <source>
        <dbReference type="EMBL" id="MBA0828966.1"/>
    </source>
</evidence>
<accession>A0A7J9J3P3</accession>
<evidence type="ECO:0000259" key="8">
    <source>
        <dbReference type="Pfam" id="PF00122"/>
    </source>
</evidence>
<dbReference type="GO" id="GO:0016020">
    <property type="term" value="C:membrane"/>
    <property type="evidence" value="ECO:0007669"/>
    <property type="project" value="UniProtKB-SubCell"/>
</dbReference>
<gene>
    <name evidence="9" type="ORF">Goarm_013591</name>
</gene>
<feature type="transmembrane region" description="Helical" evidence="7">
    <location>
        <begin position="40"/>
        <end position="59"/>
    </location>
</feature>
<evidence type="ECO:0000313" key="10">
    <source>
        <dbReference type="Proteomes" id="UP000593575"/>
    </source>
</evidence>
<comment type="subcellular location">
    <subcellularLocation>
        <location evidence="1">Membrane</location>
    </subcellularLocation>
</comment>
<evidence type="ECO:0000256" key="3">
    <source>
        <dbReference type="ARBA" id="ARBA00022723"/>
    </source>
</evidence>
<protein>
    <recommendedName>
        <fullName evidence="8">P-type ATPase A domain-containing protein</fullName>
    </recommendedName>
</protein>
<dbReference type="EMBL" id="JABFAE010000005">
    <property type="protein sequence ID" value="MBA0828966.1"/>
    <property type="molecule type" value="Genomic_DNA"/>
</dbReference>
<dbReference type="GO" id="GO:0055070">
    <property type="term" value="P:copper ion homeostasis"/>
    <property type="evidence" value="ECO:0007669"/>
    <property type="project" value="TreeGrafter"/>
</dbReference>
<feature type="domain" description="P-type ATPase A" evidence="8">
    <location>
        <begin position="196"/>
        <end position="295"/>
    </location>
</feature>
<proteinExistence type="predicted"/>
<evidence type="ECO:0000256" key="1">
    <source>
        <dbReference type="ARBA" id="ARBA00004370"/>
    </source>
</evidence>
<keyword evidence="5 7" id="KW-1133">Transmembrane helix</keyword>
<dbReference type="FunFam" id="2.70.150.10:FF:000002">
    <property type="entry name" value="Copper-transporting ATPase 1, putative"/>
    <property type="match status" value="1"/>
</dbReference>
<evidence type="ECO:0000256" key="4">
    <source>
        <dbReference type="ARBA" id="ARBA00022967"/>
    </source>
</evidence>
<dbReference type="PANTHER" id="PTHR43520">
    <property type="entry name" value="ATP7, ISOFORM B"/>
    <property type="match status" value="1"/>
</dbReference>
<dbReference type="Pfam" id="PF00122">
    <property type="entry name" value="E1-E2_ATPase"/>
    <property type="match status" value="1"/>
</dbReference>
<keyword evidence="4" id="KW-1278">Translocase</keyword>
<feature type="transmembrane region" description="Helical" evidence="7">
    <location>
        <begin position="80"/>
        <end position="101"/>
    </location>
</feature>
<organism evidence="9 10">
    <name type="scientific">Gossypium armourianum</name>
    <dbReference type="NCBI Taxonomy" id="34283"/>
    <lineage>
        <taxon>Eukaryota</taxon>
        <taxon>Viridiplantae</taxon>
        <taxon>Streptophyta</taxon>
        <taxon>Embryophyta</taxon>
        <taxon>Tracheophyta</taxon>
        <taxon>Spermatophyta</taxon>
        <taxon>Magnoliopsida</taxon>
        <taxon>eudicotyledons</taxon>
        <taxon>Gunneridae</taxon>
        <taxon>Pentapetalae</taxon>
        <taxon>rosids</taxon>
        <taxon>malvids</taxon>
        <taxon>Malvales</taxon>
        <taxon>Malvaceae</taxon>
        <taxon>Malvoideae</taxon>
        <taxon>Gossypium</taxon>
    </lineage>
</organism>
<evidence type="ECO:0000256" key="5">
    <source>
        <dbReference type="ARBA" id="ARBA00022989"/>
    </source>
</evidence>
<evidence type="ECO:0000256" key="6">
    <source>
        <dbReference type="ARBA" id="ARBA00023136"/>
    </source>
</evidence>
<comment type="caution">
    <text evidence="9">The sequence shown here is derived from an EMBL/GenBank/DDBJ whole genome shotgun (WGS) entry which is preliminary data.</text>
</comment>